<dbReference type="Gene3D" id="2.60.120.1360">
    <property type="match status" value="1"/>
</dbReference>
<evidence type="ECO:0008006" key="4">
    <source>
        <dbReference type="Google" id="ProtNLM"/>
    </source>
</evidence>
<protein>
    <recommendedName>
        <fullName evidence="4">SGNH hydrolase-type esterase domain-containing protein</fullName>
    </recommendedName>
</protein>
<dbReference type="OrthoDB" id="9810515at2"/>
<dbReference type="GO" id="GO:0016788">
    <property type="term" value="F:hydrolase activity, acting on ester bonds"/>
    <property type="evidence" value="ECO:0007669"/>
    <property type="project" value="UniProtKB-ARBA"/>
</dbReference>
<evidence type="ECO:0000256" key="1">
    <source>
        <dbReference type="SAM" id="Phobius"/>
    </source>
</evidence>
<organism evidence="2 3">
    <name type="scientific">Flavobacterium arcticum</name>
    <dbReference type="NCBI Taxonomy" id="1784713"/>
    <lineage>
        <taxon>Bacteria</taxon>
        <taxon>Pseudomonadati</taxon>
        <taxon>Bacteroidota</taxon>
        <taxon>Flavobacteriia</taxon>
        <taxon>Flavobacteriales</taxon>
        <taxon>Flavobacteriaceae</taxon>
        <taxon>Flavobacterium</taxon>
    </lineage>
</organism>
<keyword evidence="1" id="KW-0472">Membrane</keyword>
<sequence>MNHNKPYFYQSFAIIVLSIIAFLIFKQFLPRKIFPEAVVASDNIVVDSLALEAIQAVDTIATVAVEDTLPDKKVVFKKQKGIQYPSENFDDYKGYQHLMAFYEKLLQLETKEEGKVRIAYFGDSMTDGDLIVSDLRSKFQDRFGGEGVGFVTIVSESATARATIKHEFSNNWKTISYLNVKHPESPYGVSGQVFFTKHDTVNPIWVKYRANRFKNLLSLNNPTLFYGKSNNREGKVSVITGKDTIVKSLEGKKTLNTVAVSPYDLKAFRAEFTATDSIPFYGFNFDDGRGVHIDNFSSRGNSGLPISIFNTSLMQAFNKELDYDLVVLHYGANVLNYGTYNYNWYEKRMKKVVKHIRECFPGVAILIVSTADKSTKYDMEMKTDSAVVPLALSQKRYAVQSDAAFVNLYLLMGGEGSMVKWVEEVPALANKDYTHFNYRGSQKIGTLIYSQMNQGYEQYKKMKGITQMMSKMPIVIKKDSLKRKTDSTHAE</sequence>
<dbReference type="EMBL" id="CP031188">
    <property type="protein sequence ID" value="AXG73104.1"/>
    <property type="molecule type" value="Genomic_DNA"/>
</dbReference>
<keyword evidence="1" id="KW-1133">Transmembrane helix</keyword>
<dbReference type="AlphaFoldDB" id="A0A345H944"/>
<evidence type="ECO:0000313" key="3">
    <source>
        <dbReference type="Proteomes" id="UP000253951"/>
    </source>
</evidence>
<dbReference type="InterPro" id="IPR036514">
    <property type="entry name" value="SGNH_hydro_sf"/>
</dbReference>
<dbReference type="KEGG" id="fat:DVK85_02210"/>
<dbReference type="SUPFAM" id="SSF52266">
    <property type="entry name" value="SGNH hydrolase"/>
    <property type="match status" value="1"/>
</dbReference>
<dbReference type="Proteomes" id="UP000253951">
    <property type="component" value="Chromosome"/>
</dbReference>
<feature type="transmembrane region" description="Helical" evidence="1">
    <location>
        <begin position="6"/>
        <end position="25"/>
    </location>
</feature>
<reference evidence="2 3" key="1">
    <citation type="submission" date="2018-07" db="EMBL/GenBank/DDBJ databases">
        <title>Complete genome sequence of Flavobacterium arcticum type strain SM1502T.</title>
        <authorList>
            <person name="Li Y."/>
            <person name="Li D.-D."/>
        </authorList>
    </citation>
    <scope>NUCLEOTIDE SEQUENCE [LARGE SCALE GENOMIC DNA]</scope>
    <source>
        <strain evidence="2 3">SM1502</strain>
    </source>
</reference>
<gene>
    <name evidence="2" type="ORF">DVK85_02210</name>
</gene>
<proteinExistence type="predicted"/>
<keyword evidence="1" id="KW-0812">Transmembrane</keyword>
<accession>A0A345H944</accession>
<keyword evidence="3" id="KW-1185">Reference proteome</keyword>
<dbReference type="RefSeq" id="WP_114676867.1">
    <property type="nucleotide sequence ID" value="NZ_CP031188.1"/>
</dbReference>
<dbReference type="Gene3D" id="3.40.50.1110">
    <property type="entry name" value="SGNH hydrolase"/>
    <property type="match status" value="1"/>
</dbReference>
<evidence type="ECO:0000313" key="2">
    <source>
        <dbReference type="EMBL" id="AXG73104.1"/>
    </source>
</evidence>
<name>A0A345H944_9FLAO</name>